<dbReference type="PANTHER" id="PTHR37947">
    <property type="entry name" value="BLL2462 PROTEIN"/>
    <property type="match status" value="1"/>
</dbReference>
<evidence type="ECO:0000313" key="3">
    <source>
        <dbReference type="EMBL" id="AKF07671.1"/>
    </source>
</evidence>
<protein>
    <recommendedName>
        <fullName evidence="2">VWFA domain-containing protein</fullName>
    </recommendedName>
</protein>
<dbReference type="PROSITE" id="PS50194">
    <property type="entry name" value="FILAMIN_REPEAT"/>
    <property type="match status" value="1"/>
</dbReference>
<dbReference type="InterPro" id="IPR002035">
    <property type="entry name" value="VWF_A"/>
</dbReference>
<dbReference type="PANTHER" id="PTHR37947:SF2">
    <property type="entry name" value="VON WILLEBRAND FACTOR TYPE A"/>
    <property type="match status" value="1"/>
</dbReference>
<evidence type="ECO:0000259" key="2">
    <source>
        <dbReference type="PROSITE" id="PS50234"/>
    </source>
</evidence>
<feature type="region of interest" description="Disordered" evidence="1">
    <location>
        <begin position="913"/>
        <end position="961"/>
    </location>
</feature>
<name>A0A0F6W5B3_9BACT</name>
<proteinExistence type="predicted"/>
<dbReference type="Proteomes" id="UP000034883">
    <property type="component" value="Chromosome"/>
</dbReference>
<dbReference type="RefSeq" id="WP_053234902.1">
    <property type="nucleotide sequence ID" value="NZ_CP011125.1"/>
</dbReference>
<keyword evidence="4" id="KW-1185">Reference proteome</keyword>
<organism evidence="3 4">
    <name type="scientific">Sandaracinus amylolyticus</name>
    <dbReference type="NCBI Taxonomy" id="927083"/>
    <lineage>
        <taxon>Bacteria</taxon>
        <taxon>Pseudomonadati</taxon>
        <taxon>Myxococcota</taxon>
        <taxon>Polyangia</taxon>
        <taxon>Polyangiales</taxon>
        <taxon>Sandaracinaceae</taxon>
        <taxon>Sandaracinus</taxon>
    </lineage>
</organism>
<gene>
    <name evidence="3" type="ORF">DB32_004820</name>
</gene>
<evidence type="ECO:0000256" key="1">
    <source>
        <dbReference type="SAM" id="MobiDB-lite"/>
    </source>
</evidence>
<reference evidence="3 4" key="1">
    <citation type="submission" date="2015-03" db="EMBL/GenBank/DDBJ databases">
        <title>Genome assembly of Sandaracinus amylolyticus DSM 53668.</title>
        <authorList>
            <person name="Sharma G."/>
            <person name="Subramanian S."/>
        </authorList>
    </citation>
    <scope>NUCLEOTIDE SEQUENCE [LARGE SCALE GENOMIC DNA]</scope>
    <source>
        <strain evidence="3 4">DSM 53668</strain>
    </source>
</reference>
<accession>A0A0F6W5B3</accession>
<dbReference type="Gene3D" id="3.40.50.880">
    <property type="match status" value="2"/>
</dbReference>
<dbReference type="SUPFAM" id="SSF52317">
    <property type="entry name" value="Class I glutamine amidotransferase-like"/>
    <property type="match status" value="1"/>
</dbReference>
<dbReference type="AlphaFoldDB" id="A0A0F6W5B3"/>
<dbReference type="InterPro" id="IPR029062">
    <property type="entry name" value="Class_I_gatase-like"/>
</dbReference>
<dbReference type="SUPFAM" id="SSF53300">
    <property type="entry name" value="vWA-like"/>
    <property type="match status" value="2"/>
</dbReference>
<dbReference type="Pfam" id="PF00092">
    <property type="entry name" value="VWA"/>
    <property type="match status" value="1"/>
</dbReference>
<dbReference type="Gene3D" id="3.40.50.410">
    <property type="entry name" value="von Willebrand factor, type A domain"/>
    <property type="match status" value="1"/>
</dbReference>
<evidence type="ECO:0000313" key="4">
    <source>
        <dbReference type="Proteomes" id="UP000034883"/>
    </source>
</evidence>
<dbReference type="PROSITE" id="PS50234">
    <property type="entry name" value="VWFA"/>
    <property type="match status" value="1"/>
</dbReference>
<dbReference type="InterPro" id="IPR036465">
    <property type="entry name" value="vWFA_dom_sf"/>
</dbReference>
<dbReference type="SMART" id="SM00327">
    <property type="entry name" value="VWA"/>
    <property type="match status" value="2"/>
</dbReference>
<dbReference type="Pfam" id="PF13519">
    <property type="entry name" value="VWA_2"/>
    <property type="match status" value="1"/>
</dbReference>
<dbReference type="STRING" id="927083.DB32_004820"/>
<dbReference type="KEGG" id="samy:DB32_004820"/>
<dbReference type="CDD" id="cd00198">
    <property type="entry name" value="vWFA"/>
    <property type="match status" value="2"/>
</dbReference>
<dbReference type="EMBL" id="CP011125">
    <property type="protein sequence ID" value="AKF07671.1"/>
    <property type="molecule type" value="Genomic_DNA"/>
</dbReference>
<feature type="domain" description="VWFA" evidence="2">
    <location>
        <begin position="416"/>
        <end position="591"/>
    </location>
</feature>
<sequence length="961" mass="102041">MSLRLAAPLLLALGLPLVLLVAWRVRSLPSSHAGPRRRAIQIALVLAALCAALALARLELGSRLDQVAVVFAIDRSRSVDRPGDEGAAHAFDAARRATESMRADDLAGVVVFGAEAATEVVPSPRPPLARSTASIPRDATDLGAAIRRALADLPAEHSGRIVLVSDGVETQGDALAAAQIAAGRGIAIDVLPIERAPRPEIAVERVQLPRAADPGQPIELRIVTRATHDAEVRVRVSRDGAPIAEGTTHVRAGGDVLTMRDVASDPGVHRYDVLIEPVEASTDGAPENNEGGAFLRVSGASRALVLSDRPEEAGALAEAIRRAGLQVEVRGREGVPVDLGELASFDLLVLSDLNARAFTQEQMQAVRAYVRDMGGGLLMTGVRDAFGLGGYAYTPIEEVLPATFDLRRRRDRASLAMVIAIDKSGSMTVEVAPGVMKLDLANEAAARSAELLSPMDRVAVTHVDTEVTWTLPMTSVTNPAALAGPIRAAQPGGGGIYVDVALEASYSLLREQQTQLKHLLLFSDGSDSEEMNRARALVTEAARAGITTSIVSMGAGPDSPELEVLSRLGNGRFYIVDDMTELPRIFTQETIAASRSAVVEEAFRPTPGAASQATEGVDFASAPALDGFVVVNARPRSSTLAIARGEDPLLLEWQAGVGRSAVFATDAGARFARSWLSWPGYARMFGQLARTLARSPERRDAGVHLAMRGGEGEIRVEAIDEDGRYRNYLELVATVAAPGGRSIEVPLAQTGPGRYESRFDASAPGSYLVTVREVADDEGSGGLVGTAGLVRARGDELRGEGTDRARLAQIAALTGGQVLGDLDRVFVDRPAPAWAYAPLWQELLLAAMWLMLISVALRRLVLPRAWLERLVPARFRAPARRPVAPTPLATLEALRGAKQRAHPEVAPEIARAQTSMSADITPPIVAPPPSGPAEKAPDVPRSPTPPSSLAESLLERKKKRR</sequence>
<dbReference type="InterPro" id="IPR017868">
    <property type="entry name" value="Filamin/ABP280_repeat-like"/>
</dbReference>